<dbReference type="GO" id="GO:0007094">
    <property type="term" value="P:mitotic spindle assembly checkpoint signaling"/>
    <property type="evidence" value="ECO:0000318"/>
    <property type="project" value="GO_Central"/>
</dbReference>
<name>A0A1U7ZS51_NELNU</name>
<feature type="region of interest" description="Disordered" evidence="1">
    <location>
        <begin position="537"/>
        <end position="556"/>
    </location>
</feature>
<dbReference type="AlphaFoldDB" id="A0A1U7ZS51"/>
<dbReference type="FunCoup" id="A0A1U7ZS51">
    <property type="interactions" value="147"/>
</dbReference>
<proteinExistence type="predicted"/>
<dbReference type="PROSITE" id="PS51489">
    <property type="entry name" value="BUB1_N"/>
    <property type="match status" value="1"/>
</dbReference>
<dbReference type="OrthoDB" id="248495at2759"/>
<dbReference type="Pfam" id="PF08311">
    <property type="entry name" value="Mad3_BUB1_I"/>
    <property type="match status" value="1"/>
</dbReference>
<dbReference type="PANTHER" id="PTHR14030">
    <property type="entry name" value="MITOTIC CHECKPOINT SERINE/THREONINE-PROTEIN KINASE BUB1"/>
    <property type="match status" value="1"/>
</dbReference>
<dbReference type="Proteomes" id="UP000189703">
    <property type="component" value="Unplaced"/>
</dbReference>
<dbReference type="GO" id="GO:0051754">
    <property type="term" value="P:meiotic sister chromatid cohesion, centromeric"/>
    <property type="evidence" value="ECO:0000318"/>
    <property type="project" value="GO_Central"/>
</dbReference>
<dbReference type="GO" id="GO:0004672">
    <property type="term" value="F:protein kinase activity"/>
    <property type="evidence" value="ECO:0000318"/>
    <property type="project" value="GO_Central"/>
</dbReference>
<dbReference type="InParanoid" id="A0A1U7ZS51"/>
<dbReference type="InterPro" id="IPR013212">
    <property type="entry name" value="Mad3/Bub1_I"/>
</dbReference>
<evidence type="ECO:0000313" key="4">
    <source>
        <dbReference type="RefSeq" id="XP_010257072.1"/>
    </source>
</evidence>
<sequence length="610" mass="69091">MAYTHNDFFSSLITEIKTYNGKDPLLPWLRGIRKMKDYLPPLLLKEKLPRFLQKCAQTFEDDRRYRNDMRYLRVWIQLLDFVDDPRALLKTMETNRIGTKLALFYQAYALYYEKLKKFEEAEKMFHLGVQNLAEPAGELQKSYDKFLQRMELYKKRKAREGRIAMRPLTVRDASSQLGKEAREESSRMECGASATGSKIFPTEAQNNCKIVGNKMETEESTTAVRNGRFDPDVHLPPNHLGILANSSDVGKVSDPSIEKQTTGIVCPKSSFKQQENTGVESFKPNTYCNDDTVVVKFVDTAIVGKSEAEDACHHGLVDPTINMKEAMNAINNMFREPLDMQPVGKRRSQRNHFEINNNVNNGFEVFVDEGFENGVGLADQSKGSGELRTRNHVDPTLLKKHTSIETRKPPQETFKIFVDDECDDSGDNNNENNGLACHVVDHSTEGSLLSDQTINAFVFPGPKDLPSNGYDDLDVQSSPNMKLREDTVVCRFVGSTILDDPEVENACHHGLVDPTINLKEAMDDINSMFGKPLDFVKTNRSKKQHNPPEKKRDSGFSILPDENLENQLQQQASLRPSSKLGSEFDLFEPTVCTKEAMDEINAMFGKPLDF</sequence>
<accession>A0A1U7ZS51</accession>
<dbReference type="SMART" id="SM00777">
    <property type="entry name" value="Mad3_BUB1_I"/>
    <property type="match status" value="1"/>
</dbReference>
<gene>
    <name evidence="4" type="primary">LOC104597306</name>
</gene>
<dbReference type="Gene3D" id="1.25.40.430">
    <property type="match status" value="1"/>
</dbReference>
<reference evidence="4" key="1">
    <citation type="submission" date="2025-08" db="UniProtKB">
        <authorList>
            <consortium name="RefSeq"/>
        </authorList>
    </citation>
    <scope>IDENTIFICATION</scope>
</reference>
<organism evidence="3 4">
    <name type="scientific">Nelumbo nucifera</name>
    <name type="common">Sacred lotus</name>
    <dbReference type="NCBI Taxonomy" id="4432"/>
    <lineage>
        <taxon>Eukaryota</taxon>
        <taxon>Viridiplantae</taxon>
        <taxon>Streptophyta</taxon>
        <taxon>Embryophyta</taxon>
        <taxon>Tracheophyta</taxon>
        <taxon>Spermatophyta</taxon>
        <taxon>Magnoliopsida</taxon>
        <taxon>Proteales</taxon>
        <taxon>Nelumbonaceae</taxon>
        <taxon>Nelumbo</taxon>
    </lineage>
</organism>
<keyword evidence="3" id="KW-1185">Reference proteome</keyword>
<dbReference type="GO" id="GO:0000776">
    <property type="term" value="C:kinetochore"/>
    <property type="evidence" value="ECO:0000318"/>
    <property type="project" value="GO_Central"/>
</dbReference>
<dbReference type="InterPro" id="IPR015661">
    <property type="entry name" value="Bub1/Mad3"/>
</dbReference>
<dbReference type="PANTHER" id="PTHR14030:SF2">
    <property type="entry name" value="OS11G0128700 PROTEIN"/>
    <property type="match status" value="1"/>
</dbReference>
<dbReference type="RefSeq" id="XP_010257072.1">
    <property type="nucleotide sequence ID" value="XM_010258770.2"/>
</dbReference>
<protein>
    <submittedName>
        <fullName evidence="4">Uncharacterized protein LOC104597306 isoform X1</fullName>
    </submittedName>
</protein>
<evidence type="ECO:0000313" key="3">
    <source>
        <dbReference type="Proteomes" id="UP000189703"/>
    </source>
</evidence>
<dbReference type="STRING" id="4432.A0A1U7ZS51"/>
<dbReference type="GeneID" id="104597306"/>
<feature type="domain" description="BUB1 N-terminal" evidence="2">
    <location>
        <begin position="12"/>
        <end position="167"/>
    </location>
</feature>
<feature type="region of interest" description="Disordered" evidence="1">
    <location>
        <begin position="174"/>
        <end position="194"/>
    </location>
</feature>
<dbReference type="KEGG" id="nnu:104597306"/>
<dbReference type="eggNOG" id="KOG1166">
    <property type="taxonomic scope" value="Eukaryota"/>
</dbReference>
<dbReference type="OMA" id="AQTFETD"/>
<evidence type="ECO:0000256" key="1">
    <source>
        <dbReference type="SAM" id="MobiDB-lite"/>
    </source>
</evidence>
<evidence type="ECO:0000259" key="2">
    <source>
        <dbReference type="PROSITE" id="PS51489"/>
    </source>
</evidence>